<feature type="compositionally biased region" description="Polar residues" evidence="1">
    <location>
        <begin position="85"/>
        <end position="100"/>
    </location>
</feature>
<feature type="transmembrane region" description="Helical" evidence="2">
    <location>
        <begin position="20"/>
        <end position="40"/>
    </location>
</feature>
<keyword evidence="4" id="KW-1185">Reference proteome</keyword>
<feature type="region of interest" description="Disordered" evidence="1">
    <location>
        <begin position="51"/>
        <end position="100"/>
    </location>
</feature>
<dbReference type="EMBL" id="BMTP01000013">
    <property type="protein sequence ID" value="GGU53394.1"/>
    <property type="molecule type" value="Genomic_DNA"/>
</dbReference>
<accession>A0A918M6S2</accession>
<sequence length="100" mass="10870">MTVLPLTFLARDEEDGDMDTLFTYLVVSAFLVLLTLPSFVGHARDRAVDRQLRRAEHPAGADRPVAARPPGARPVAARPARTALAQKSSSRSTEPSTATW</sequence>
<evidence type="ECO:0000313" key="4">
    <source>
        <dbReference type="Proteomes" id="UP000636661"/>
    </source>
</evidence>
<evidence type="ECO:0000256" key="1">
    <source>
        <dbReference type="SAM" id="MobiDB-lite"/>
    </source>
</evidence>
<dbReference type="Proteomes" id="UP000636661">
    <property type="component" value="Unassembled WGS sequence"/>
</dbReference>
<reference evidence="3" key="2">
    <citation type="submission" date="2020-09" db="EMBL/GenBank/DDBJ databases">
        <authorList>
            <person name="Sun Q."/>
            <person name="Ohkuma M."/>
        </authorList>
    </citation>
    <scope>NUCLEOTIDE SEQUENCE</scope>
    <source>
        <strain evidence="3">JCM 4391</strain>
    </source>
</reference>
<feature type="compositionally biased region" description="Low complexity" evidence="1">
    <location>
        <begin position="61"/>
        <end position="81"/>
    </location>
</feature>
<reference evidence="3" key="1">
    <citation type="journal article" date="2014" name="Int. J. Syst. Evol. Microbiol.">
        <title>Complete genome sequence of Corynebacterium casei LMG S-19264T (=DSM 44701T), isolated from a smear-ripened cheese.</title>
        <authorList>
            <consortium name="US DOE Joint Genome Institute (JGI-PGF)"/>
            <person name="Walter F."/>
            <person name="Albersmeier A."/>
            <person name="Kalinowski J."/>
            <person name="Ruckert C."/>
        </authorList>
    </citation>
    <scope>NUCLEOTIDE SEQUENCE</scope>
    <source>
        <strain evidence="3">JCM 4391</strain>
    </source>
</reference>
<protein>
    <submittedName>
        <fullName evidence="3">Uncharacterized protein</fullName>
    </submittedName>
</protein>
<proteinExistence type="predicted"/>
<comment type="caution">
    <text evidence="3">The sequence shown here is derived from an EMBL/GenBank/DDBJ whole genome shotgun (WGS) entry which is preliminary data.</text>
</comment>
<gene>
    <name evidence="3" type="ORF">GCM10010274_47910</name>
</gene>
<name>A0A918M6S2_9ACTN</name>
<keyword evidence="2" id="KW-1133">Transmembrane helix</keyword>
<feature type="compositionally biased region" description="Basic and acidic residues" evidence="1">
    <location>
        <begin position="51"/>
        <end position="60"/>
    </location>
</feature>
<organism evidence="3 4">
    <name type="scientific">Streptomyces lavendofoliae</name>
    <dbReference type="NCBI Taxonomy" id="67314"/>
    <lineage>
        <taxon>Bacteria</taxon>
        <taxon>Bacillati</taxon>
        <taxon>Actinomycetota</taxon>
        <taxon>Actinomycetes</taxon>
        <taxon>Kitasatosporales</taxon>
        <taxon>Streptomycetaceae</taxon>
        <taxon>Streptomyces</taxon>
    </lineage>
</organism>
<keyword evidence="2" id="KW-0472">Membrane</keyword>
<keyword evidence="2" id="KW-0812">Transmembrane</keyword>
<evidence type="ECO:0000313" key="3">
    <source>
        <dbReference type="EMBL" id="GGU53394.1"/>
    </source>
</evidence>
<evidence type="ECO:0000256" key="2">
    <source>
        <dbReference type="SAM" id="Phobius"/>
    </source>
</evidence>
<dbReference type="AlphaFoldDB" id="A0A918M6S2"/>